<dbReference type="EMBL" id="JBHMBS010000005">
    <property type="protein sequence ID" value="MFB9676362.1"/>
    <property type="molecule type" value="Genomic_DNA"/>
</dbReference>
<dbReference type="NCBIfam" id="TIGR04076">
    <property type="entry name" value="TIGR04076 family protein"/>
    <property type="match status" value="1"/>
</dbReference>
<organism evidence="1 2">
    <name type="scientific">Streptosporangium vulgare</name>
    <dbReference type="NCBI Taxonomy" id="46190"/>
    <lineage>
        <taxon>Bacteria</taxon>
        <taxon>Bacillati</taxon>
        <taxon>Actinomycetota</taxon>
        <taxon>Actinomycetes</taxon>
        <taxon>Streptosporangiales</taxon>
        <taxon>Streptosporangiaceae</taxon>
        <taxon>Streptosporangium</taxon>
    </lineage>
</organism>
<proteinExistence type="predicted"/>
<protein>
    <submittedName>
        <fullName evidence="1">TIGR04076 family protein</fullName>
    </submittedName>
</protein>
<dbReference type="RefSeq" id="WP_344745211.1">
    <property type="nucleotide sequence ID" value="NZ_BAAAWW010000060.1"/>
</dbReference>
<evidence type="ECO:0000313" key="2">
    <source>
        <dbReference type="Proteomes" id="UP001589610"/>
    </source>
</evidence>
<reference evidence="1 2" key="1">
    <citation type="submission" date="2024-09" db="EMBL/GenBank/DDBJ databases">
        <authorList>
            <person name="Sun Q."/>
            <person name="Mori K."/>
        </authorList>
    </citation>
    <scope>NUCLEOTIDE SEQUENCE [LARGE SCALE GENOMIC DNA]</scope>
    <source>
        <strain evidence="1 2">JCM 3028</strain>
    </source>
</reference>
<dbReference type="Proteomes" id="UP001589610">
    <property type="component" value="Unassembled WGS sequence"/>
</dbReference>
<accession>A0ABV5TBB3</accession>
<sequence length="90" mass="10045">MVERADSPRCGLAVGDHFEVEGTALTLPQGRPFCLQAMAAVFPILESRLSDLPADHWLERKPFICCPDPADAVIMRLDRVDRVDRLEEAP</sequence>
<gene>
    <name evidence="1" type="ORF">ACFFRH_12775</name>
</gene>
<name>A0ABV5TBB3_9ACTN</name>
<evidence type="ECO:0000313" key="1">
    <source>
        <dbReference type="EMBL" id="MFB9676362.1"/>
    </source>
</evidence>
<comment type="caution">
    <text evidence="1">The sequence shown here is derived from an EMBL/GenBank/DDBJ whole genome shotgun (WGS) entry which is preliminary data.</text>
</comment>
<dbReference type="InterPro" id="IPR023811">
    <property type="entry name" value="CHP04076"/>
</dbReference>
<keyword evidence="2" id="KW-1185">Reference proteome</keyword>